<dbReference type="RefSeq" id="WP_091688419.1">
    <property type="nucleotide sequence ID" value="NZ_CAAGSJ010000004.1"/>
</dbReference>
<evidence type="ECO:0000256" key="3">
    <source>
        <dbReference type="ARBA" id="ARBA00022692"/>
    </source>
</evidence>
<feature type="transmembrane region" description="Helical" evidence="6">
    <location>
        <begin position="233"/>
        <end position="252"/>
    </location>
</feature>
<dbReference type="GO" id="GO:0043190">
    <property type="term" value="C:ATP-binding cassette (ABC) transporter complex"/>
    <property type="evidence" value="ECO:0007669"/>
    <property type="project" value="InterPro"/>
</dbReference>
<dbReference type="PANTHER" id="PTHR34857">
    <property type="entry name" value="SLL0384 PROTEIN"/>
    <property type="match status" value="1"/>
</dbReference>
<keyword evidence="4 6" id="KW-1133">Transmembrane helix</keyword>
<evidence type="ECO:0000313" key="7">
    <source>
        <dbReference type="EMBL" id="SES65322.1"/>
    </source>
</evidence>
<dbReference type="InterPro" id="IPR012809">
    <property type="entry name" value="ECF_CbiQ"/>
</dbReference>
<accession>A0A1H9YA53</accession>
<dbReference type="AlphaFoldDB" id="A0A1H9YA53"/>
<dbReference type="GO" id="GO:0006824">
    <property type="term" value="P:cobalt ion transport"/>
    <property type="evidence" value="ECO:0007669"/>
    <property type="project" value="InterPro"/>
</dbReference>
<reference evidence="8" key="1">
    <citation type="submission" date="2016-10" db="EMBL/GenBank/DDBJ databases">
        <authorList>
            <person name="Varghese N."/>
            <person name="Submissions S."/>
        </authorList>
    </citation>
    <scope>NUCLEOTIDE SEQUENCE [LARGE SCALE GENOMIC DNA]</scope>
    <source>
        <strain evidence="8">SLH 33</strain>
    </source>
</reference>
<dbReference type="OrthoDB" id="51610at2157"/>
<evidence type="ECO:0000256" key="1">
    <source>
        <dbReference type="ARBA" id="ARBA00004651"/>
    </source>
</evidence>
<dbReference type="Proteomes" id="UP000243338">
    <property type="component" value="Unassembled WGS sequence"/>
</dbReference>
<feature type="transmembrane region" description="Helical" evidence="6">
    <location>
        <begin position="25"/>
        <end position="57"/>
    </location>
</feature>
<keyword evidence="2" id="KW-1003">Cell membrane</keyword>
<feature type="transmembrane region" description="Helical" evidence="6">
    <location>
        <begin position="107"/>
        <end position="127"/>
    </location>
</feature>
<dbReference type="NCBIfam" id="TIGR02454">
    <property type="entry name" value="ECF_T_CbiQ"/>
    <property type="match status" value="1"/>
</dbReference>
<protein>
    <submittedName>
        <fullName evidence="7">Cobalt/nickel transport system permease protein</fullName>
    </submittedName>
</protein>
<evidence type="ECO:0000256" key="2">
    <source>
        <dbReference type="ARBA" id="ARBA00022475"/>
    </source>
</evidence>
<organism evidence="7 8">
    <name type="scientific">Methanococcoides vulcani</name>
    <dbReference type="NCBI Taxonomy" id="1353158"/>
    <lineage>
        <taxon>Archaea</taxon>
        <taxon>Methanobacteriati</taxon>
        <taxon>Methanobacteriota</taxon>
        <taxon>Stenosarchaea group</taxon>
        <taxon>Methanomicrobia</taxon>
        <taxon>Methanosarcinales</taxon>
        <taxon>Methanosarcinaceae</taxon>
        <taxon>Methanococcoides</taxon>
    </lineage>
</organism>
<dbReference type="EMBL" id="FOHQ01000001">
    <property type="protein sequence ID" value="SES65322.1"/>
    <property type="molecule type" value="Genomic_DNA"/>
</dbReference>
<proteinExistence type="predicted"/>
<name>A0A1H9YA53_9EURY</name>
<gene>
    <name evidence="7" type="ORF">SAMN04488587_0351</name>
</gene>
<evidence type="ECO:0000256" key="4">
    <source>
        <dbReference type="ARBA" id="ARBA00022989"/>
    </source>
</evidence>
<keyword evidence="5 6" id="KW-0472">Membrane</keyword>
<feature type="transmembrane region" description="Helical" evidence="6">
    <location>
        <begin position="181"/>
        <end position="201"/>
    </location>
</feature>
<evidence type="ECO:0000313" key="8">
    <source>
        <dbReference type="Proteomes" id="UP000243338"/>
    </source>
</evidence>
<keyword evidence="3 6" id="KW-0812">Transmembrane</keyword>
<keyword evidence="8" id="KW-1185">Reference proteome</keyword>
<sequence>MDYPEIDRYASIDSPIHNFDPRAKIITFMVMIFSFVFLDSITKALVGLGIASLIYIIAKLPKAFVIHRLKVVFLFLFPLLIIMPLTVDGQAIAQYHSITITLEGFQYSSLVIIRALSAVTLALIMLGTTRFDITIKALYMLKVPGTLIQMLMFTYRYIFVIMDEFQRMWKAMESKGFKLKANRYGLSVLGNMIGMLIIKSYDRAQRVYQSMISKGYTGNPGTIVNFKLQAKDYAIALPMILIALFMHTYHLVL</sequence>
<dbReference type="Pfam" id="PF02361">
    <property type="entry name" value="CbiQ"/>
    <property type="match status" value="1"/>
</dbReference>
<feature type="transmembrane region" description="Helical" evidence="6">
    <location>
        <begin position="139"/>
        <end position="161"/>
    </location>
</feature>
<dbReference type="InterPro" id="IPR051611">
    <property type="entry name" value="ECF_transporter_component"/>
</dbReference>
<feature type="transmembrane region" description="Helical" evidence="6">
    <location>
        <begin position="69"/>
        <end position="87"/>
    </location>
</feature>
<evidence type="ECO:0000256" key="5">
    <source>
        <dbReference type="ARBA" id="ARBA00023136"/>
    </source>
</evidence>
<evidence type="ECO:0000256" key="6">
    <source>
        <dbReference type="SAM" id="Phobius"/>
    </source>
</evidence>
<dbReference type="CDD" id="cd16914">
    <property type="entry name" value="EcfT"/>
    <property type="match status" value="1"/>
</dbReference>
<dbReference type="PANTHER" id="PTHR34857:SF2">
    <property type="entry name" value="SLL0384 PROTEIN"/>
    <property type="match status" value="1"/>
</dbReference>
<dbReference type="STRING" id="1353158.SAMN04488587_0351"/>
<comment type="subcellular location">
    <subcellularLocation>
        <location evidence="1">Cell membrane</location>
        <topology evidence="1">Multi-pass membrane protein</topology>
    </subcellularLocation>
</comment>
<dbReference type="InterPro" id="IPR003339">
    <property type="entry name" value="ABC/ECF_trnsptr_transmembrane"/>
</dbReference>